<feature type="transmembrane region" description="Helical" evidence="8">
    <location>
        <begin position="110"/>
        <end position="129"/>
    </location>
</feature>
<dbReference type="AlphaFoldDB" id="A0ABD4EFL7"/>
<comment type="caution">
    <text evidence="10">The sequence shown here is derived from an EMBL/GenBank/DDBJ whole genome shotgun (WGS) entry which is preliminary data.</text>
</comment>
<evidence type="ECO:0000256" key="6">
    <source>
        <dbReference type="ARBA" id="ARBA00022989"/>
    </source>
</evidence>
<name>A0ABD4EFL7_STALU</name>
<gene>
    <name evidence="10" type="ORF">HMPREF3225_01342</name>
</gene>
<evidence type="ECO:0000256" key="8">
    <source>
        <dbReference type="RuleBase" id="RU365088"/>
    </source>
</evidence>
<feature type="transmembrane region" description="Helical" evidence="8">
    <location>
        <begin position="170"/>
        <end position="192"/>
    </location>
</feature>
<dbReference type="NCBIfam" id="TIGR00710">
    <property type="entry name" value="efflux_Bcr_CflA"/>
    <property type="match status" value="1"/>
</dbReference>
<evidence type="ECO:0000256" key="3">
    <source>
        <dbReference type="ARBA" id="ARBA00022448"/>
    </source>
</evidence>
<keyword evidence="4 8" id="KW-1003">Cell membrane</keyword>
<proteinExistence type="inferred from homology"/>
<reference evidence="10 11" key="1">
    <citation type="submission" date="2016-01" db="EMBL/GenBank/DDBJ databases">
        <authorList>
            <person name="Mitreva M."/>
            <person name="Pepin K.H."/>
            <person name="Mihindukulasuriya K.A."/>
            <person name="Fulton R."/>
            <person name="Fronick C."/>
            <person name="O'Laughlin M."/>
            <person name="Miner T."/>
            <person name="Herter B."/>
            <person name="Rosa B.A."/>
            <person name="Cordes M."/>
            <person name="Tomlinson C."/>
            <person name="Wollam A."/>
            <person name="Palsikar V.B."/>
            <person name="Mardis E.R."/>
            <person name="Wilson R.K."/>
        </authorList>
    </citation>
    <scope>NUCLEOTIDE SEQUENCE [LARGE SCALE GENOMIC DNA]</scope>
    <source>
        <strain evidence="10 11">MJR7738</strain>
    </source>
</reference>
<accession>A0ABD4EFL7</accession>
<dbReference type="EMBL" id="LRQI01000057">
    <property type="protein sequence ID" value="KXA38086.1"/>
    <property type="molecule type" value="Genomic_DNA"/>
</dbReference>
<dbReference type="InterPro" id="IPR011701">
    <property type="entry name" value="MFS"/>
</dbReference>
<dbReference type="Gene3D" id="1.20.1720.10">
    <property type="entry name" value="Multidrug resistance protein D"/>
    <property type="match status" value="1"/>
</dbReference>
<comment type="subcellular location">
    <subcellularLocation>
        <location evidence="1 8">Cell membrane</location>
        <topology evidence="1 8">Multi-pass membrane protein</topology>
    </subcellularLocation>
</comment>
<evidence type="ECO:0000256" key="2">
    <source>
        <dbReference type="ARBA" id="ARBA00006236"/>
    </source>
</evidence>
<dbReference type="InterPro" id="IPR004812">
    <property type="entry name" value="Efflux_drug-R_Bcr/CmlA"/>
</dbReference>
<dbReference type="InterPro" id="IPR036259">
    <property type="entry name" value="MFS_trans_sf"/>
</dbReference>
<dbReference type="SUPFAM" id="SSF103473">
    <property type="entry name" value="MFS general substrate transporter"/>
    <property type="match status" value="1"/>
</dbReference>
<evidence type="ECO:0000313" key="10">
    <source>
        <dbReference type="EMBL" id="KXA38086.1"/>
    </source>
</evidence>
<dbReference type="Proteomes" id="UP000070063">
    <property type="component" value="Unassembled WGS sequence"/>
</dbReference>
<dbReference type="InterPro" id="IPR020846">
    <property type="entry name" value="MFS_dom"/>
</dbReference>
<organism evidence="10 11">
    <name type="scientific">Staphylococcus lugdunensis</name>
    <dbReference type="NCBI Taxonomy" id="28035"/>
    <lineage>
        <taxon>Bacteria</taxon>
        <taxon>Bacillati</taxon>
        <taxon>Bacillota</taxon>
        <taxon>Bacilli</taxon>
        <taxon>Bacillales</taxon>
        <taxon>Staphylococcaceae</taxon>
        <taxon>Staphylococcus</taxon>
    </lineage>
</organism>
<evidence type="ECO:0000259" key="9">
    <source>
        <dbReference type="PROSITE" id="PS50850"/>
    </source>
</evidence>
<keyword evidence="3 8" id="KW-0813">Transport</keyword>
<protein>
    <recommendedName>
        <fullName evidence="8">Bcr/CflA family efflux transporter</fullName>
    </recommendedName>
</protein>
<keyword evidence="5 8" id="KW-0812">Transmembrane</keyword>
<comment type="similarity">
    <text evidence="2 8">Belongs to the major facilitator superfamily. Bcr/CmlA family.</text>
</comment>
<feature type="transmembrane region" description="Helical" evidence="8">
    <location>
        <begin position="16"/>
        <end position="36"/>
    </location>
</feature>
<dbReference type="CDD" id="cd17320">
    <property type="entry name" value="MFS_MdfA_MDR_like"/>
    <property type="match status" value="1"/>
</dbReference>
<keyword evidence="7 8" id="KW-0472">Membrane</keyword>
<feature type="transmembrane region" description="Helical" evidence="8">
    <location>
        <begin position="379"/>
        <end position="400"/>
    </location>
</feature>
<dbReference type="PANTHER" id="PTHR23502">
    <property type="entry name" value="MAJOR FACILITATOR SUPERFAMILY"/>
    <property type="match status" value="1"/>
</dbReference>
<dbReference type="Pfam" id="PF07690">
    <property type="entry name" value="MFS_1"/>
    <property type="match status" value="1"/>
</dbReference>
<feature type="transmembrane region" description="Helical" evidence="8">
    <location>
        <begin position="262"/>
        <end position="284"/>
    </location>
</feature>
<feature type="transmembrane region" description="Helical" evidence="8">
    <location>
        <begin position="353"/>
        <end position="373"/>
    </location>
</feature>
<evidence type="ECO:0000256" key="4">
    <source>
        <dbReference type="ARBA" id="ARBA00022475"/>
    </source>
</evidence>
<feature type="transmembrane region" description="Helical" evidence="8">
    <location>
        <begin position="87"/>
        <end position="104"/>
    </location>
</feature>
<keyword evidence="6 8" id="KW-1133">Transmembrane helix</keyword>
<sequence>MNLTFEESFMSQSFRTFPITLLIILGVITAFGPMTIDMYVPSLPNVQHHFGSSTSEVQLTLSFTMIGLAIGQFLFGPLSDAFGRKKVLLMILTIFLIASFAATLTDHLPLFLILRFVQGLTGGGAIVIAKASAGDKLHGNALAKFLAALMGVNGIITIIAPLIGGWSLKLGSWHVIFIVLTIVTFILIIGVLSQMPETAKDTHSKLNFSHIFSDFGQLLRKPKFVIPMLLQGLTYVMLFSYSSASPFITQKIYTLTPQQFSLMFAINGIGLIVVSQIVATLVEYIHRHTLLVYLSIIQIIGVILIVITLTYHLPISVLMISFFINICPVSSIGPLGFSMAMEERTGGSGNASSLLGLFQFILGGMISPLVGLAGQFNPMPYLIIISTTAAVFIILQFTYFKINKPYIK</sequence>
<dbReference type="PROSITE" id="PS50850">
    <property type="entry name" value="MFS"/>
    <property type="match status" value="1"/>
</dbReference>
<feature type="domain" description="Major facilitator superfamily (MFS) profile" evidence="9">
    <location>
        <begin position="18"/>
        <end position="404"/>
    </location>
</feature>
<dbReference type="FunFam" id="1.20.1720.10:FF:000005">
    <property type="entry name" value="Bcr/CflA family efflux transporter"/>
    <property type="match status" value="1"/>
</dbReference>
<dbReference type="PANTHER" id="PTHR23502:SF132">
    <property type="entry name" value="POLYAMINE TRANSPORTER 2-RELATED"/>
    <property type="match status" value="1"/>
</dbReference>
<feature type="transmembrane region" description="Helical" evidence="8">
    <location>
        <begin position="56"/>
        <end position="75"/>
    </location>
</feature>
<feature type="transmembrane region" description="Helical" evidence="8">
    <location>
        <begin position="224"/>
        <end position="242"/>
    </location>
</feature>
<feature type="transmembrane region" description="Helical" evidence="8">
    <location>
        <begin position="141"/>
        <end position="164"/>
    </location>
</feature>
<evidence type="ECO:0000256" key="7">
    <source>
        <dbReference type="ARBA" id="ARBA00023136"/>
    </source>
</evidence>
<dbReference type="GO" id="GO:0005886">
    <property type="term" value="C:plasma membrane"/>
    <property type="evidence" value="ECO:0007669"/>
    <property type="project" value="UniProtKB-SubCell"/>
</dbReference>
<evidence type="ECO:0000256" key="5">
    <source>
        <dbReference type="ARBA" id="ARBA00022692"/>
    </source>
</evidence>
<feature type="transmembrane region" description="Helical" evidence="8">
    <location>
        <begin position="317"/>
        <end position="341"/>
    </location>
</feature>
<feature type="transmembrane region" description="Helical" evidence="8">
    <location>
        <begin position="291"/>
        <end position="311"/>
    </location>
</feature>
<evidence type="ECO:0000313" key="11">
    <source>
        <dbReference type="Proteomes" id="UP000070063"/>
    </source>
</evidence>
<evidence type="ECO:0000256" key="1">
    <source>
        <dbReference type="ARBA" id="ARBA00004651"/>
    </source>
</evidence>